<keyword evidence="3" id="KW-0444">Lipid biosynthesis</keyword>
<evidence type="ECO:0000256" key="10">
    <source>
        <dbReference type="ARBA" id="ARBA00023264"/>
    </source>
</evidence>
<keyword evidence="5 13" id="KW-0812">Transmembrane</keyword>
<dbReference type="Pfam" id="PF01066">
    <property type="entry name" value="CDP-OH_P_transf"/>
    <property type="match status" value="1"/>
</dbReference>
<dbReference type="GO" id="GO:0016020">
    <property type="term" value="C:membrane"/>
    <property type="evidence" value="ECO:0007669"/>
    <property type="project" value="UniProtKB-SubCell"/>
</dbReference>
<dbReference type="InterPro" id="IPR004570">
    <property type="entry name" value="Phosphatidylglycerol_P_synth"/>
</dbReference>
<gene>
    <name evidence="14" type="primary">pgsA</name>
    <name evidence="14" type="ORF">V5R04_04665</name>
</gene>
<dbReference type="EC" id="2.7.8.5" evidence="11"/>
<evidence type="ECO:0000256" key="3">
    <source>
        <dbReference type="ARBA" id="ARBA00022516"/>
    </source>
</evidence>
<dbReference type="InterPro" id="IPR048254">
    <property type="entry name" value="CDP_ALCOHOL_P_TRANSF_CS"/>
</dbReference>
<dbReference type="EMBL" id="CP146203">
    <property type="protein sequence ID" value="XBH22521.1"/>
    <property type="molecule type" value="Genomic_DNA"/>
</dbReference>
<dbReference type="PROSITE" id="PS00379">
    <property type="entry name" value="CDP_ALCOHOL_P_TRANSF"/>
    <property type="match status" value="1"/>
</dbReference>
<comment type="similarity">
    <text evidence="2 12">Belongs to the CDP-alcohol phosphatidyltransferase class-I family.</text>
</comment>
<sequence>MKAGRPLSAQQGSSQQASPWNIANILTMIRIAMVPVFVWALLQESGDSVMWRLIALGIFVTAAATDKLDGYLARSRGLITDLGKILDPIADKVLIGAALIGLSILGDLWWWVTIAILGRELIVTLMRFIVIKYVVLPASRGGKVKTVLQVIAISAFLLPLAAMPYAFFVIASVLMGAAVAVTVYTGIEYLFVGYRAFVEGRNSDGK</sequence>
<reference evidence="14" key="1">
    <citation type="submission" date="2024-02" db="EMBL/GenBank/DDBJ databases">
        <title>Tomenella chthoni gen. nov. sp. nov., a member of the family Jonesiaceae isolated from bat guano.</title>
        <authorList>
            <person name="Miller S.L."/>
            <person name="King J."/>
            <person name="Sankaranarayanan K."/>
            <person name="Lawson P.A."/>
        </authorList>
    </citation>
    <scope>NUCLEOTIDE SEQUENCE</scope>
    <source>
        <strain evidence="14">BS-20</strain>
    </source>
</reference>
<proteinExistence type="inferred from homology"/>
<evidence type="ECO:0000256" key="6">
    <source>
        <dbReference type="ARBA" id="ARBA00022989"/>
    </source>
</evidence>
<evidence type="ECO:0000256" key="2">
    <source>
        <dbReference type="ARBA" id="ARBA00010441"/>
    </source>
</evidence>
<dbReference type="GO" id="GO:0046474">
    <property type="term" value="P:glycerophospholipid biosynthetic process"/>
    <property type="evidence" value="ECO:0007669"/>
    <property type="project" value="TreeGrafter"/>
</dbReference>
<evidence type="ECO:0000256" key="4">
    <source>
        <dbReference type="ARBA" id="ARBA00022679"/>
    </source>
</evidence>
<evidence type="ECO:0000256" key="7">
    <source>
        <dbReference type="ARBA" id="ARBA00023098"/>
    </source>
</evidence>
<evidence type="ECO:0000256" key="11">
    <source>
        <dbReference type="NCBIfam" id="TIGR00560"/>
    </source>
</evidence>
<evidence type="ECO:0000256" key="13">
    <source>
        <dbReference type="SAM" id="Phobius"/>
    </source>
</evidence>
<dbReference type="Gene3D" id="1.20.120.1760">
    <property type="match status" value="1"/>
</dbReference>
<evidence type="ECO:0000256" key="5">
    <source>
        <dbReference type="ARBA" id="ARBA00022692"/>
    </source>
</evidence>
<dbReference type="PIRSF" id="PIRSF000847">
    <property type="entry name" value="Phos_ph_gly_syn"/>
    <property type="match status" value="1"/>
</dbReference>
<feature type="transmembrane region" description="Helical" evidence="13">
    <location>
        <begin position="116"/>
        <end position="135"/>
    </location>
</feature>
<dbReference type="InterPro" id="IPR043130">
    <property type="entry name" value="CDP-OH_PTrfase_TM_dom"/>
</dbReference>
<keyword evidence="9" id="KW-0594">Phospholipid biosynthesis</keyword>
<dbReference type="InterPro" id="IPR050324">
    <property type="entry name" value="CDP-alcohol_PTase-I"/>
</dbReference>
<keyword evidence="7" id="KW-0443">Lipid metabolism</keyword>
<accession>A0AAU7DZ25</accession>
<evidence type="ECO:0000256" key="12">
    <source>
        <dbReference type="RuleBase" id="RU003750"/>
    </source>
</evidence>
<evidence type="ECO:0000256" key="8">
    <source>
        <dbReference type="ARBA" id="ARBA00023136"/>
    </source>
</evidence>
<evidence type="ECO:0000256" key="1">
    <source>
        <dbReference type="ARBA" id="ARBA00004141"/>
    </source>
</evidence>
<keyword evidence="4 12" id="KW-0808">Transferase</keyword>
<dbReference type="InterPro" id="IPR000462">
    <property type="entry name" value="CDP-OH_P_trans"/>
</dbReference>
<dbReference type="NCBIfam" id="TIGR00560">
    <property type="entry name" value="pgsA"/>
    <property type="match status" value="1"/>
</dbReference>
<comment type="subcellular location">
    <subcellularLocation>
        <location evidence="1">Membrane</location>
        <topology evidence="1">Multi-pass membrane protein</topology>
    </subcellularLocation>
</comment>
<dbReference type="PANTHER" id="PTHR14269">
    <property type="entry name" value="CDP-DIACYLGLYCEROL--GLYCEROL-3-PHOSPHATE 3-PHOSPHATIDYLTRANSFERASE-RELATED"/>
    <property type="match status" value="1"/>
</dbReference>
<evidence type="ECO:0000313" key="14">
    <source>
        <dbReference type="EMBL" id="XBH22521.1"/>
    </source>
</evidence>
<keyword evidence="6 13" id="KW-1133">Transmembrane helix</keyword>
<feature type="transmembrane region" description="Helical" evidence="13">
    <location>
        <begin position="147"/>
        <end position="167"/>
    </location>
</feature>
<name>A0AAU7DZ25_9MICO</name>
<feature type="transmembrane region" description="Helical" evidence="13">
    <location>
        <begin position="21"/>
        <end position="42"/>
    </location>
</feature>
<dbReference type="PANTHER" id="PTHR14269:SF52">
    <property type="entry name" value="PHOSPHATIDYLGLYCEROPHOSPHATE SYNTHASE-RELATED"/>
    <property type="match status" value="1"/>
</dbReference>
<feature type="transmembrane region" description="Helical" evidence="13">
    <location>
        <begin position="173"/>
        <end position="192"/>
    </location>
</feature>
<keyword evidence="10" id="KW-1208">Phospholipid metabolism</keyword>
<keyword evidence="8 13" id="KW-0472">Membrane</keyword>
<organism evidence="14">
    <name type="scientific">Jonesiaceae bacterium BS-20</name>
    <dbReference type="NCBI Taxonomy" id="3120821"/>
    <lineage>
        <taxon>Bacteria</taxon>
        <taxon>Bacillati</taxon>
        <taxon>Actinomycetota</taxon>
        <taxon>Actinomycetes</taxon>
        <taxon>Micrococcales</taxon>
        <taxon>Jonesiaceae</taxon>
    </lineage>
</organism>
<dbReference type="AlphaFoldDB" id="A0AAU7DZ25"/>
<evidence type="ECO:0000256" key="9">
    <source>
        <dbReference type="ARBA" id="ARBA00023209"/>
    </source>
</evidence>
<dbReference type="GO" id="GO:0008444">
    <property type="term" value="F:CDP-diacylglycerol-glycerol-3-phosphate 3-phosphatidyltransferase activity"/>
    <property type="evidence" value="ECO:0007669"/>
    <property type="project" value="UniProtKB-UniRule"/>
</dbReference>
<protein>
    <recommendedName>
        <fullName evidence="11">CDP-diacylglycerol--glycerol-3-phosphate 3-phosphatidyltransferase</fullName>
        <ecNumber evidence="11">2.7.8.5</ecNumber>
    </recommendedName>
</protein>